<dbReference type="Proteomes" id="UP000789375">
    <property type="component" value="Unassembled WGS sequence"/>
</dbReference>
<dbReference type="AlphaFoldDB" id="A0A9N9CV36"/>
<proteinExistence type="predicted"/>
<evidence type="ECO:0000313" key="1">
    <source>
        <dbReference type="EMBL" id="CAG8616722.1"/>
    </source>
</evidence>
<name>A0A9N9CV36_FUNMO</name>
<gene>
    <name evidence="1" type="ORF">FMOSSE_LOCUS9757</name>
</gene>
<keyword evidence="2" id="KW-1185">Reference proteome</keyword>
<dbReference type="EMBL" id="CAJVPP010002959">
    <property type="protein sequence ID" value="CAG8616722.1"/>
    <property type="molecule type" value="Genomic_DNA"/>
</dbReference>
<reference evidence="1" key="1">
    <citation type="submission" date="2021-06" db="EMBL/GenBank/DDBJ databases">
        <authorList>
            <person name="Kallberg Y."/>
            <person name="Tangrot J."/>
            <person name="Rosling A."/>
        </authorList>
    </citation>
    <scope>NUCLEOTIDE SEQUENCE</scope>
    <source>
        <strain evidence="1">87-6 pot B 2015</strain>
    </source>
</reference>
<sequence length="70" mass="7836">MLVFKLDKVGRIVSEVFLKLYNAKNFAIKIPATLRNLPSTKQPPTTEMQCLSSILGQELERTSLRDTGKG</sequence>
<evidence type="ECO:0000313" key="2">
    <source>
        <dbReference type="Proteomes" id="UP000789375"/>
    </source>
</evidence>
<accession>A0A9N9CV36</accession>
<protein>
    <submittedName>
        <fullName evidence="1">15630_t:CDS:1</fullName>
    </submittedName>
</protein>
<organism evidence="1 2">
    <name type="scientific">Funneliformis mosseae</name>
    <name type="common">Endomycorrhizal fungus</name>
    <name type="synonym">Glomus mosseae</name>
    <dbReference type="NCBI Taxonomy" id="27381"/>
    <lineage>
        <taxon>Eukaryota</taxon>
        <taxon>Fungi</taxon>
        <taxon>Fungi incertae sedis</taxon>
        <taxon>Mucoromycota</taxon>
        <taxon>Glomeromycotina</taxon>
        <taxon>Glomeromycetes</taxon>
        <taxon>Glomerales</taxon>
        <taxon>Glomeraceae</taxon>
        <taxon>Funneliformis</taxon>
    </lineage>
</organism>
<comment type="caution">
    <text evidence="1">The sequence shown here is derived from an EMBL/GenBank/DDBJ whole genome shotgun (WGS) entry which is preliminary data.</text>
</comment>